<dbReference type="Proteomes" id="UP000701853">
    <property type="component" value="Chromosome 8"/>
</dbReference>
<protein>
    <recommendedName>
        <fullName evidence="1">Zinc knuckle CX2CX4HX4C domain-containing protein</fullName>
    </recommendedName>
</protein>
<dbReference type="AlphaFoldDB" id="A0A8J6CWY7"/>
<comment type="caution">
    <text evidence="2">The sequence shown here is derived from an EMBL/GenBank/DDBJ whole genome shotgun (WGS) entry which is preliminary data.</text>
</comment>
<dbReference type="InterPro" id="IPR025836">
    <property type="entry name" value="Zn_knuckle_CX2CX4HX4C"/>
</dbReference>
<evidence type="ECO:0000313" key="3">
    <source>
        <dbReference type="Proteomes" id="UP000701853"/>
    </source>
</evidence>
<evidence type="ECO:0000259" key="1">
    <source>
        <dbReference type="Pfam" id="PF14392"/>
    </source>
</evidence>
<feature type="domain" description="Zinc knuckle CX2CX4HX4C" evidence="1">
    <location>
        <begin position="80"/>
        <end position="122"/>
    </location>
</feature>
<accession>A0A8J6CWY7</accession>
<dbReference type="OrthoDB" id="1106899at2759"/>
<name>A0A8J6CWY7_9ROSI</name>
<organism evidence="2 3">
    <name type="scientific">Gossypium anomalum</name>
    <dbReference type="NCBI Taxonomy" id="47600"/>
    <lineage>
        <taxon>Eukaryota</taxon>
        <taxon>Viridiplantae</taxon>
        <taxon>Streptophyta</taxon>
        <taxon>Embryophyta</taxon>
        <taxon>Tracheophyta</taxon>
        <taxon>Spermatophyta</taxon>
        <taxon>Magnoliopsida</taxon>
        <taxon>eudicotyledons</taxon>
        <taxon>Gunneridae</taxon>
        <taxon>Pentapetalae</taxon>
        <taxon>rosids</taxon>
        <taxon>malvids</taxon>
        <taxon>Malvales</taxon>
        <taxon>Malvaceae</taxon>
        <taxon>Malvoideae</taxon>
        <taxon>Gossypium</taxon>
    </lineage>
</organism>
<reference evidence="2 3" key="1">
    <citation type="journal article" date="2021" name="bioRxiv">
        <title>The Gossypium anomalum genome as a resource for cotton improvement and evolutionary analysis of hybrid incompatibility.</title>
        <authorList>
            <person name="Grover C.E."/>
            <person name="Yuan D."/>
            <person name="Arick M.A."/>
            <person name="Miller E.R."/>
            <person name="Hu G."/>
            <person name="Peterson D.G."/>
            <person name="Wendel J.F."/>
            <person name="Udall J.A."/>
        </authorList>
    </citation>
    <scope>NUCLEOTIDE SEQUENCE [LARGE SCALE GENOMIC DNA]</scope>
    <source>
        <strain evidence="2">JFW-Udall</strain>
        <tissue evidence="2">Leaf</tissue>
    </source>
</reference>
<sequence>MQNIMTNLLHPLGGVSITNLGKKRFLFRFLLGDLDGESLEWFFMDLRFVVRADDEVMAQQFGDFIDNRGGHVYMHVRVKLDVRNPLKRRKEIGLPQKEQVYIRFQYEKLSMFCFLCCRLGHNGRLSKVKRRQRWIWVEIFPSWRCRVELQRANRIGCAGGQQNGGLGAMGKKNNGVEADDNPVEIVDGKKRPGTTLHQTIGSMYTIKKHIYDEDHGY</sequence>
<keyword evidence="3" id="KW-1185">Reference proteome</keyword>
<evidence type="ECO:0000313" key="2">
    <source>
        <dbReference type="EMBL" id="KAG8486546.1"/>
    </source>
</evidence>
<dbReference type="EMBL" id="JAHUZN010000008">
    <property type="protein sequence ID" value="KAG8486546.1"/>
    <property type="molecule type" value="Genomic_DNA"/>
</dbReference>
<proteinExistence type="predicted"/>
<gene>
    <name evidence="2" type="ORF">CXB51_019985</name>
</gene>
<dbReference type="Pfam" id="PF14392">
    <property type="entry name" value="zf-CCHC_4"/>
    <property type="match status" value="1"/>
</dbReference>